<dbReference type="AlphaFoldDB" id="A0A9D3RNI5"/>
<dbReference type="GO" id="GO:0005911">
    <property type="term" value="C:cell-cell junction"/>
    <property type="evidence" value="ECO:0007669"/>
    <property type="project" value="TreeGrafter"/>
</dbReference>
<accession>A0A9D3RNI5</accession>
<keyword evidence="2 7" id="KW-0472">Membrane</keyword>
<evidence type="ECO:0000256" key="3">
    <source>
        <dbReference type="ARBA" id="ARBA00023157"/>
    </source>
</evidence>
<feature type="transmembrane region" description="Helical" evidence="7">
    <location>
        <begin position="507"/>
        <end position="529"/>
    </location>
</feature>
<keyword evidence="11" id="KW-1185">Reference proteome</keyword>
<dbReference type="SMART" id="SM00408">
    <property type="entry name" value="IGc2"/>
    <property type="match status" value="3"/>
</dbReference>
<dbReference type="PROSITE" id="PS00290">
    <property type="entry name" value="IG_MHC"/>
    <property type="match status" value="1"/>
</dbReference>
<dbReference type="InterPro" id="IPR003598">
    <property type="entry name" value="Ig_sub2"/>
</dbReference>
<keyword evidence="5" id="KW-0393">Immunoglobulin domain</keyword>
<feature type="compositionally biased region" description="Basic and acidic residues" evidence="6">
    <location>
        <begin position="540"/>
        <end position="567"/>
    </location>
</feature>
<dbReference type="SUPFAM" id="SSF48726">
    <property type="entry name" value="Immunoglobulin"/>
    <property type="match status" value="4"/>
</dbReference>
<reference evidence="10" key="1">
    <citation type="submission" date="2021-01" db="EMBL/GenBank/DDBJ databases">
        <title>A chromosome-scale assembly of European eel, Anguilla anguilla.</title>
        <authorList>
            <person name="Henkel C."/>
            <person name="Jong-Raadsen S.A."/>
            <person name="Dufour S."/>
            <person name="Weltzien F.-A."/>
            <person name="Palstra A.P."/>
            <person name="Pelster B."/>
            <person name="Spaink H.P."/>
            <person name="Van Den Thillart G.E."/>
            <person name="Jansen H."/>
            <person name="Zahm M."/>
            <person name="Klopp C."/>
            <person name="Cedric C."/>
            <person name="Louis A."/>
            <person name="Berthelot C."/>
            <person name="Parey E."/>
            <person name="Roest Crollius H."/>
            <person name="Montfort J."/>
            <person name="Robinson-Rechavi M."/>
            <person name="Bucao C."/>
            <person name="Bouchez O."/>
            <person name="Gislard M."/>
            <person name="Lluch J."/>
            <person name="Milhes M."/>
            <person name="Lampietro C."/>
            <person name="Lopez Roques C."/>
            <person name="Donnadieu C."/>
            <person name="Braasch I."/>
            <person name="Desvignes T."/>
            <person name="Postlethwait J."/>
            <person name="Bobe J."/>
            <person name="Guiguen Y."/>
            <person name="Dirks R."/>
        </authorList>
    </citation>
    <scope>NUCLEOTIDE SEQUENCE</scope>
    <source>
        <strain evidence="10">Tag_6206</strain>
        <tissue evidence="10">Liver</tissue>
    </source>
</reference>
<dbReference type="Proteomes" id="UP001044222">
    <property type="component" value="Chromosome 13"/>
</dbReference>
<feature type="signal peptide" evidence="8">
    <location>
        <begin position="1"/>
        <end position="20"/>
    </location>
</feature>
<dbReference type="PANTHER" id="PTHR11640">
    <property type="entry name" value="NEPHRIN"/>
    <property type="match status" value="1"/>
</dbReference>
<dbReference type="Pfam" id="PF08205">
    <property type="entry name" value="C2-set_2"/>
    <property type="match status" value="1"/>
</dbReference>
<dbReference type="InterPro" id="IPR003006">
    <property type="entry name" value="Ig/MHC_CS"/>
</dbReference>
<dbReference type="GO" id="GO:0005886">
    <property type="term" value="C:plasma membrane"/>
    <property type="evidence" value="ECO:0007669"/>
    <property type="project" value="TreeGrafter"/>
</dbReference>
<evidence type="ECO:0000256" key="1">
    <source>
        <dbReference type="ARBA" id="ARBA00004479"/>
    </source>
</evidence>
<feature type="chain" id="PRO_5038974910" description="Ig-like domain-containing protein" evidence="8">
    <location>
        <begin position="21"/>
        <end position="567"/>
    </location>
</feature>
<sequence length="567" mass="61342">MHSTVYYIGAFVLSVTLLQASSLETMVGLYGETIEVPCNNGASIAANLFVKWKYDKDDGTPGDLLIKKKDSASILATDGYQDRVNISESYGLLIAEANLGDQKTFTCMVVTESDVLTYPVSVLVHKKPAPPTITDKAEDLENGKLTTLGKCIAKDANPAANVTWLRNGKPLADDGKTIVITSTVEVDQETGLSTTASELRYTASREDMDAKFACSAQHSLGPDQESAAVSFSIHYPTEKVSLQVLSQGPLKEGDNVTLKCKGDGNPPPASYDFYIKGQKVTVESDTHTLVGVTRESTGEYKCSPVGDSAVVASENITVNFLDVSLSPSGTIVKKVGENVAVEVEKNASGDVTVTWTKDGENLEKQPRFDRLKYADSGSYACQFSMAGLTQRRSFTLVVEGVPVIKRLDKKRGDDGKHKVLICEAEGAPKPSVLWSINGTSEESPYVNGKIIHKIIMVPTANLTVSCTVSNDLGQDVKVINVSSLFKEEEKIMERQDQTDDSGDQAKLIVGIVVGLLLAALVVGLAYWIYMKKSKQGSWKTGEKEAGTSEESKKLEEKLEENNHKAEV</sequence>
<keyword evidence="4" id="KW-0325">Glycoprotein</keyword>
<feature type="domain" description="Ig-like" evidence="9">
    <location>
        <begin position="329"/>
        <end position="395"/>
    </location>
</feature>
<evidence type="ECO:0000313" key="11">
    <source>
        <dbReference type="Proteomes" id="UP001044222"/>
    </source>
</evidence>
<evidence type="ECO:0000256" key="7">
    <source>
        <dbReference type="SAM" id="Phobius"/>
    </source>
</evidence>
<feature type="domain" description="Ig-like" evidence="9">
    <location>
        <begin position="31"/>
        <end position="117"/>
    </location>
</feature>
<keyword evidence="7" id="KW-0812">Transmembrane</keyword>
<dbReference type="Pfam" id="PF13927">
    <property type="entry name" value="Ig_3"/>
    <property type="match status" value="1"/>
</dbReference>
<name>A0A9D3RNI5_ANGAN</name>
<comment type="caution">
    <text evidence="10">The sequence shown here is derived from an EMBL/GenBank/DDBJ whole genome shotgun (WGS) entry which is preliminary data.</text>
</comment>
<feature type="domain" description="Ig-like" evidence="9">
    <location>
        <begin position="131"/>
        <end position="230"/>
    </location>
</feature>
<keyword evidence="3" id="KW-1015">Disulfide bond</keyword>
<feature type="domain" description="Ig-like" evidence="9">
    <location>
        <begin position="402"/>
        <end position="482"/>
    </location>
</feature>
<keyword evidence="8" id="KW-0732">Signal</keyword>
<dbReference type="InterPro" id="IPR003599">
    <property type="entry name" value="Ig_sub"/>
</dbReference>
<dbReference type="InterPro" id="IPR051275">
    <property type="entry name" value="Cell_adhesion_signaling"/>
</dbReference>
<dbReference type="EMBL" id="JAFIRN010000013">
    <property type="protein sequence ID" value="KAG5836850.1"/>
    <property type="molecule type" value="Genomic_DNA"/>
</dbReference>
<feature type="domain" description="Ig-like" evidence="9">
    <location>
        <begin position="236"/>
        <end position="317"/>
    </location>
</feature>
<dbReference type="Gene3D" id="2.60.40.10">
    <property type="entry name" value="Immunoglobulins"/>
    <property type="match status" value="5"/>
</dbReference>
<evidence type="ECO:0000256" key="5">
    <source>
        <dbReference type="ARBA" id="ARBA00023319"/>
    </source>
</evidence>
<keyword evidence="7" id="KW-1133">Transmembrane helix</keyword>
<dbReference type="SMART" id="SM00409">
    <property type="entry name" value="IG"/>
    <property type="match status" value="3"/>
</dbReference>
<dbReference type="PANTHER" id="PTHR11640:SF148">
    <property type="entry name" value="CD166 ANTIGEN HOMOLOG A"/>
    <property type="match status" value="1"/>
</dbReference>
<feature type="region of interest" description="Disordered" evidence="6">
    <location>
        <begin position="533"/>
        <end position="567"/>
    </location>
</feature>
<evidence type="ECO:0000256" key="4">
    <source>
        <dbReference type="ARBA" id="ARBA00023180"/>
    </source>
</evidence>
<dbReference type="InterPro" id="IPR007110">
    <property type="entry name" value="Ig-like_dom"/>
</dbReference>
<evidence type="ECO:0000259" key="9">
    <source>
        <dbReference type="PROSITE" id="PS50835"/>
    </source>
</evidence>
<evidence type="ECO:0000256" key="6">
    <source>
        <dbReference type="SAM" id="MobiDB-lite"/>
    </source>
</evidence>
<dbReference type="InterPro" id="IPR013162">
    <property type="entry name" value="CD80_C2-set"/>
</dbReference>
<dbReference type="GO" id="GO:0098609">
    <property type="term" value="P:cell-cell adhesion"/>
    <property type="evidence" value="ECO:0007669"/>
    <property type="project" value="TreeGrafter"/>
</dbReference>
<protein>
    <recommendedName>
        <fullName evidence="9">Ig-like domain-containing protein</fullName>
    </recommendedName>
</protein>
<dbReference type="InterPro" id="IPR036179">
    <property type="entry name" value="Ig-like_dom_sf"/>
</dbReference>
<dbReference type="GO" id="GO:0050839">
    <property type="term" value="F:cell adhesion molecule binding"/>
    <property type="evidence" value="ECO:0007669"/>
    <property type="project" value="TreeGrafter"/>
</dbReference>
<dbReference type="PROSITE" id="PS50835">
    <property type="entry name" value="IG_LIKE"/>
    <property type="match status" value="5"/>
</dbReference>
<organism evidence="10 11">
    <name type="scientific">Anguilla anguilla</name>
    <name type="common">European freshwater eel</name>
    <name type="synonym">Muraena anguilla</name>
    <dbReference type="NCBI Taxonomy" id="7936"/>
    <lineage>
        <taxon>Eukaryota</taxon>
        <taxon>Metazoa</taxon>
        <taxon>Chordata</taxon>
        <taxon>Craniata</taxon>
        <taxon>Vertebrata</taxon>
        <taxon>Euteleostomi</taxon>
        <taxon>Actinopterygii</taxon>
        <taxon>Neopterygii</taxon>
        <taxon>Teleostei</taxon>
        <taxon>Anguilliformes</taxon>
        <taxon>Anguillidae</taxon>
        <taxon>Anguilla</taxon>
    </lineage>
</organism>
<evidence type="ECO:0000256" key="2">
    <source>
        <dbReference type="ARBA" id="ARBA00023136"/>
    </source>
</evidence>
<dbReference type="InterPro" id="IPR013783">
    <property type="entry name" value="Ig-like_fold"/>
</dbReference>
<gene>
    <name evidence="10" type="ORF">ANANG_G00233060</name>
</gene>
<comment type="subcellular location">
    <subcellularLocation>
        <location evidence="1">Membrane</location>
        <topology evidence="1">Single-pass type I membrane protein</topology>
    </subcellularLocation>
</comment>
<evidence type="ECO:0000256" key="8">
    <source>
        <dbReference type="SAM" id="SignalP"/>
    </source>
</evidence>
<evidence type="ECO:0000313" key="10">
    <source>
        <dbReference type="EMBL" id="KAG5836850.1"/>
    </source>
</evidence>
<proteinExistence type="predicted"/>